<dbReference type="NCBIfam" id="TIGR02550">
    <property type="entry name" value="flagell_flgL"/>
    <property type="match status" value="1"/>
</dbReference>
<keyword evidence="6" id="KW-0966">Cell projection</keyword>
<dbReference type="PANTHER" id="PTHR42792:SF1">
    <property type="entry name" value="FLAGELLAR HOOK-ASSOCIATED PROTEIN 3"/>
    <property type="match status" value="1"/>
</dbReference>
<evidence type="ECO:0000313" key="6">
    <source>
        <dbReference type="EMBL" id="BBI36149.1"/>
    </source>
</evidence>
<dbReference type="SUPFAM" id="SSF64518">
    <property type="entry name" value="Phase 1 flagellin"/>
    <property type="match status" value="1"/>
</dbReference>
<dbReference type="AlphaFoldDB" id="A0A3T1DDI7"/>
<dbReference type="Gene3D" id="1.20.1330.10">
    <property type="entry name" value="f41 fragment of flagellin, N-terminal domain"/>
    <property type="match status" value="1"/>
</dbReference>
<evidence type="ECO:0000259" key="5">
    <source>
        <dbReference type="Pfam" id="PF00700"/>
    </source>
</evidence>
<dbReference type="InterPro" id="IPR046358">
    <property type="entry name" value="Flagellin_C"/>
</dbReference>
<keyword evidence="6" id="KW-0282">Flagellum</keyword>
<feature type="domain" description="Flagellin C-terminal" evidence="5">
    <location>
        <begin position="217"/>
        <end position="297"/>
    </location>
</feature>
<dbReference type="GO" id="GO:0071973">
    <property type="term" value="P:bacterial-type flagellum-dependent cell motility"/>
    <property type="evidence" value="ECO:0007669"/>
    <property type="project" value="InterPro"/>
</dbReference>
<dbReference type="EMBL" id="AP019400">
    <property type="protein sequence ID" value="BBI36149.1"/>
    <property type="molecule type" value="Genomic_DNA"/>
</dbReference>
<evidence type="ECO:0000256" key="1">
    <source>
        <dbReference type="ARBA" id="ARBA00004365"/>
    </source>
</evidence>
<keyword evidence="7" id="KW-1185">Reference proteome</keyword>
<dbReference type="InterPro" id="IPR001029">
    <property type="entry name" value="Flagellin_N"/>
</dbReference>
<evidence type="ECO:0000259" key="4">
    <source>
        <dbReference type="Pfam" id="PF00669"/>
    </source>
</evidence>
<comment type="similarity">
    <text evidence="2">Belongs to the bacterial flagellin family.</text>
</comment>
<keyword evidence="3" id="KW-0975">Bacterial flagellum</keyword>
<dbReference type="Pfam" id="PF00700">
    <property type="entry name" value="Flagellin_C"/>
    <property type="match status" value="1"/>
</dbReference>
<proteinExistence type="inferred from homology"/>
<sequence length="298" mass="32983">MTIRVTSGMIHNQLIRNLNNNYNRMSATQEQIETGRKINRASDDPVGITYALRYRSELSMNDQYQRNITTATSSVDHVDTVLNQINELLQRAKELAVRGISDSSSKEAREAIGKELDGIFKQAVTLGNDQVNGKYTFNGQLTTTQPYDTTTAGTTDTDEASILLPLAPGVEIQTNISGNSVFGASTDADNVFTVFKELRDAMNSNDSNAARSAMERLDTRFNTFLGIRSEVGARANRIEMLDNRNQDLNQSLNGLIAKTEDTDIAQAIMNLQRDENVYQASLSVGSKIIQPSLVDYLR</sequence>
<dbReference type="PANTHER" id="PTHR42792">
    <property type="entry name" value="FLAGELLIN"/>
    <property type="match status" value="1"/>
</dbReference>
<dbReference type="Pfam" id="PF00669">
    <property type="entry name" value="Flagellin_N"/>
    <property type="match status" value="1"/>
</dbReference>
<evidence type="ECO:0000256" key="2">
    <source>
        <dbReference type="ARBA" id="ARBA00005709"/>
    </source>
</evidence>
<dbReference type="InterPro" id="IPR013384">
    <property type="entry name" value="Flagell_FlgL"/>
</dbReference>
<keyword evidence="6" id="KW-0969">Cilium</keyword>
<dbReference type="KEGG" id="cohn:KCTCHS21_55480"/>
<name>A0A3T1DDI7_9BACL</name>
<dbReference type="GO" id="GO:0009424">
    <property type="term" value="C:bacterial-type flagellum hook"/>
    <property type="evidence" value="ECO:0007669"/>
    <property type="project" value="InterPro"/>
</dbReference>
<evidence type="ECO:0000313" key="7">
    <source>
        <dbReference type="Proteomes" id="UP000289856"/>
    </source>
</evidence>
<organism evidence="6 7">
    <name type="scientific">Cohnella abietis</name>
    <dbReference type="NCBI Taxonomy" id="2507935"/>
    <lineage>
        <taxon>Bacteria</taxon>
        <taxon>Bacillati</taxon>
        <taxon>Bacillota</taxon>
        <taxon>Bacilli</taxon>
        <taxon>Bacillales</taxon>
        <taxon>Paenibacillaceae</taxon>
        <taxon>Cohnella</taxon>
    </lineage>
</organism>
<protein>
    <submittedName>
        <fullName evidence="6">Flagellar hook-associated protein FlgL</fullName>
    </submittedName>
</protein>
<reference evidence="6 7" key="1">
    <citation type="submission" date="2019-01" db="EMBL/GenBank/DDBJ databases">
        <title>Complete genome sequence of Cohnella hallensis HS21 isolated from Korean fir (Abies koreana) rhizospheric soil.</title>
        <authorList>
            <person name="Jiang L."/>
            <person name="Kang S.W."/>
            <person name="Kim S."/>
            <person name="Jung J."/>
            <person name="Kim C.Y."/>
            <person name="Kim D.H."/>
            <person name="Kim S.W."/>
            <person name="Lee J."/>
        </authorList>
    </citation>
    <scope>NUCLEOTIDE SEQUENCE [LARGE SCALE GENOMIC DNA]</scope>
    <source>
        <strain evidence="6 7">HS21</strain>
    </source>
</reference>
<dbReference type="GO" id="GO:0005198">
    <property type="term" value="F:structural molecule activity"/>
    <property type="evidence" value="ECO:0007669"/>
    <property type="project" value="InterPro"/>
</dbReference>
<dbReference type="InterPro" id="IPR001492">
    <property type="entry name" value="Flagellin"/>
</dbReference>
<accession>A0A3T1DDI7</accession>
<gene>
    <name evidence="6" type="primary">flgL</name>
    <name evidence="6" type="ORF">KCTCHS21_55480</name>
</gene>
<feature type="domain" description="Flagellin N-terminal" evidence="4">
    <location>
        <begin position="9"/>
        <end position="140"/>
    </location>
</feature>
<dbReference type="RefSeq" id="WP_179952647.1">
    <property type="nucleotide sequence ID" value="NZ_AP019400.1"/>
</dbReference>
<evidence type="ECO:0000256" key="3">
    <source>
        <dbReference type="ARBA" id="ARBA00023143"/>
    </source>
</evidence>
<dbReference type="Proteomes" id="UP000289856">
    <property type="component" value="Chromosome"/>
</dbReference>
<comment type="subcellular location">
    <subcellularLocation>
        <location evidence="1">Bacterial flagellum</location>
    </subcellularLocation>
</comment>